<proteinExistence type="predicted"/>
<accession>A0A9P8ATM0</accession>
<comment type="caution">
    <text evidence="1">The sequence shown here is derived from an EMBL/GenBank/DDBJ whole genome shotgun (WGS) entry which is preliminary data.</text>
</comment>
<protein>
    <submittedName>
        <fullName evidence="1">Uncharacterized protein</fullName>
    </submittedName>
</protein>
<evidence type="ECO:0000313" key="2">
    <source>
        <dbReference type="Proteomes" id="UP000812287"/>
    </source>
</evidence>
<dbReference type="Proteomes" id="UP000812287">
    <property type="component" value="Unassembled WGS sequence"/>
</dbReference>
<keyword evidence="2" id="KW-1185">Reference proteome</keyword>
<dbReference type="AlphaFoldDB" id="A0A9P8ATM0"/>
<organism evidence="1 2">
    <name type="scientific">Guyanagaster necrorhizus</name>
    <dbReference type="NCBI Taxonomy" id="856835"/>
    <lineage>
        <taxon>Eukaryota</taxon>
        <taxon>Fungi</taxon>
        <taxon>Dikarya</taxon>
        <taxon>Basidiomycota</taxon>
        <taxon>Agaricomycotina</taxon>
        <taxon>Agaricomycetes</taxon>
        <taxon>Agaricomycetidae</taxon>
        <taxon>Agaricales</taxon>
        <taxon>Marasmiineae</taxon>
        <taxon>Physalacriaceae</taxon>
        <taxon>Guyanagaster</taxon>
    </lineage>
</organism>
<sequence length="62" mass="7012">MLPSYLTLYPPFGNFHSNVIVQLPTRTVVTVFLKFTLALMSIHVRKSGTLFPYISVTYCSNS</sequence>
<name>A0A9P8ATM0_9AGAR</name>
<reference evidence="1" key="1">
    <citation type="submission" date="2020-11" db="EMBL/GenBank/DDBJ databases">
        <title>Adaptations for nitrogen fixation in a non-lichenized fungal sporocarp promotes dispersal by wood-feeding termites.</title>
        <authorList>
            <consortium name="DOE Joint Genome Institute"/>
            <person name="Koch R.A."/>
            <person name="Yoon G."/>
            <person name="Arayal U."/>
            <person name="Lail K."/>
            <person name="Amirebrahimi M."/>
            <person name="Labutti K."/>
            <person name="Lipzen A."/>
            <person name="Riley R."/>
            <person name="Barry K."/>
            <person name="Henrissat B."/>
            <person name="Grigoriev I.V."/>
            <person name="Herr J.R."/>
            <person name="Aime M.C."/>
        </authorList>
    </citation>
    <scope>NUCLEOTIDE SEQUENCE</scope>
    <source>
        <strain evidence="1">MCA 3950</strain>
    </source>
</reference>
<dbReference type="EMBL" id="MU250532">
    <property type="protein sequence ID" value="KAG7447141.1"/>
    <property type="molecule type" value="Genomic_DNA"/>
</dbReference>
<evidence type="ECO:0000313" key="1">
    <source>
        <dbReference type="EMBL" id="KAG7447141.1"/>
    </source>
</evidence>
<gene>
    <name evidence="1" type="ORF">BT62DRAFT_930981</name>
</gene>
<dbReference type="RefSeq" id="XP_043040641.1">
    <property type="nucleotide sequence ID" value="XM_043186043.1"/>
</dbReference>
<dbReference type="GeneID" id="66108340"/>